<dbReference type="Proteomes" id="UP000242999">
    <property type="component" value="Unassembled WGS sequence"/>
</dbReference>
<dbReference type="SUPFAM" id="SSF53098">
    <property type="entry name" value="Ribonuclease H-like"/>
    <property type="match status" value="1"/>
</dbReference>
<proteinExistence type="predicted"/>
<dbReference type="Gene3D" id="3.30.420.10">
    <property type="entry name" value="Ribonuclease H-like superfamily/Ribonuclease H"/>
    <property type="match status" value="1"/>
</dbReference>
<evidence type="ECO:0000256" key="5">
    <source>
        <dbReference type="ARBA" id="ARBA00026073"/>
    </source>
</evidence>
<evidence type="ECO:0000256" key="4">
    <source>
        <dbReference type="ARBA" id="ARBA00025483"/>
    </source>
</evidence>
<dbReference type="EMBL" id="FNYH01000005">
    <property type="protein sequence ID" value="SEI61490.1"/>
    <property type="molecule type" value="Genomic_DNA"/>
</dbReference>
<protein>
    <recommendedName>
        <fullName evidence="1">DNA-directed DNA polymerase</fullName>
        <ecNumber evidence="1">2.7.7.7</ecNumber>
    </recommendedName>
</protein>
<keyword evidence="9" id="KW-1185">Reference proteome</keyword>
<comment type="subunit">
    <text evidence="5">DNA polymerase III contains a core (composed of alpha, epsilon and theta chains) that associates with a tau subunit. This core dimerizes to form the POLIII' complex. PolIII' associates with the gamma complex (composed of gamma, delta, delta', psi and chi chains) and with the beta chain to form the complete DNA polymerase III complex.</text>
</comment>
<evidence type="ECO:0000313" key="8">
    <source>
        <dbReference type="EMBL" id="SEI61490.1"/>
    </source>
</evidence>
<dbReference type="GO" id="GO:0003677">
    <property type="term" value="F:DNA binding"/>
    <property type="evidence" value="ECO:0007669"/>
    <property type="project" value="InterPro"/>
</dbReference>
<dbReference type="InterPro" id="IPR013520">
    <property type="entry name" value="Ribonucl_H"/>
</dbReference>
<evidence type="ECO:0000256" key="3">
    <source>
        <dbReference type="ARBA" id="ARBA00022839"/>
    </source>
</evidence>
<dbReference type="OrthoDB" id="9803913at2"/>
<comment type="function">
    <text evidence="4">DNA polymerase III is a complex, multichain enzyme responsible for most of the replicative synthesis in bacteria. The epsilon subunit contain the editing function and is a proofreading 3'-5' exonuclease.</text>
</comment>
<evidence type="ECO:0000256" key="6">
    <source>
        <dbReference type="ARBA" id="ARBA00049244"/>
    </source>
</evidence>
<dbReference type="GO" id="GO:0008408">
    <property type="term" value="F:3'-5' exonuclease activity"/>
    <property type="evidence" value="ECO:0007669"/>
    <property type="project" value="TreeGrafter"/>
</dbReference>
<dbReference type="GO" id="GO:0003887">
    <property type="term" value="F:DNA-directed DNA polymerase activity"/>
    <property type="evidence" value="ECO:0007669"/>
    <property type="project" value="UniProtKB-EC"/>
</dbReference>
<dbReference type="RefSeq" id="WP_093309258.1">
    <property type="nucleotide sequence ID" value="NZ_FNYH01000005.1"/>
</dbReference>
<evidence type="ECO:0000256" key="1">
    <source>
        <dbReference type="ARBA" id="ARBA00012417"/>
    </source>
</evidence>
<name>A0A1H6SBU3_9GAMM</name>
<keyword evidence="2" id="KW-0540">Nuclease</keyword>
<dbReference type="EC" id="2.7.7.7" evidence="1"/>
<dbReference type="PANTHER" id="PTHR30231:SF37">
    <property type="entry name" value="EXODEOXYRIBONUCLEASE 10"/>
    <property type="match status" value="1"/>
</dbReference>
<dbReference type="NCBIfam" id="TIGR00573">
    <property type="entry name" value="dnaq"/>
    <property type="match status" value="1"/>
</dbReference>
<dbReference type="InterPro" id="IPR006054">
    <property type="entry name" value="DnaQ"/>
</dbReference>
<comment type="catalytic activity">
    <reaction evidence="6">
        <text>DNA(n) + a 2'-deoxyribonucleoside 5'-triphosphate = DNA(n+1) + diphosphate</text>
        <dbReference type="Rhea" id="RHEA:22508"/>
        <dbReference type="Rhea" id="RHEA-COMP:17339"/>
        <dbReference type="Rhea" id="RHEA-COMP:17340"/>
        <dbReference type="ChEBI" id="CHEBI:33019"/>
        <dbReference type="ChEBI" id="CHEBI:61560"/>
        <dbReference type="ChEBI" id="CHEBI:173112"/>
        <dbReference type="EC" id="2.7.7.7"/>
    </reaction>
</comment>
<evidence type="ECO:0000313" key="9">
    <source>
        <dbReference type="Proteomes" id="UP000242999"/>
    </source>
</evidence>
<gene>
    <name evidence="8" type="ORF">SAMN05421831_105141</name>
</gene>
<dbReference type="InterPro" id="IPR012337">
    <property type="entry name" value="RNaseH-like_sf"/>
</dbReference>
<dbReference type="STRING" id="64971.SAMN05421831_105141"/>
<reference evidence="9" key="1">
    <citation type="submission" date="2016-10" db="EMBL/GenBank/DDBJ databases">
        <authorList>
            <person name="Varghese N."/>
            <person name="Submissions S."/>
        </authorList>
    </citation>
    <scope>NUCLEOTIDE SEQUENCE [LARGE SCALE GENOMIC DNA]</scope>
    <source>
        <strain evidence="9">DSM 7165</strain>
    </source>
</reference>
<dbReference type="GO" id="GO:0045004">
    <property type="term" value="P:DNA replication proofreading"/>
    <property type="evidence" value="ECO:0007669"/>
    <property type="project" value="TreeGrafter"/>
</dbReference>
<dbReference type="CDD" id="cd06127">
    <property type="entry name" value="DEDDh"/>
    <property type="match status" value="1"/>
</dbReference>
<dbReference type="GO" id="GO:0005829">
    <property type="term" value="C:cytosol"/>
    <property type="evidence" value="ECO:0007669"/>
    <property type="project" value="TreeGrafter"/>
</dbReference>
<dbReference type="Pfam" id="PF00929">
    <property type="entry name" value="RNase_T"/>
    <property type="match status" value="1"/>
</dbReference>
<dbReference type="FunFam" id="3.30.420.10:FF:000045">
    <property type="entry name" value="3'-5' exonuclease DinG"/>
    <property type="match status" value="1"/>
</dbReference>
<evidence type="ECO:0000259" key="7">
    <source>
        <dbReference type="SMART" id="SM00479"/>
    </source>
</evidence>
<dbReference type="SMART" id="SM00479">
    <property type="entry name" value="EXOIII"/>
    <property type="match status" value="1"/>
</dbReference>
<dbReference type="AlphaFoldDB" id="A0A1H6SBU3"/>
<dbReference type="InterPro" id="IPR036397">
    <property type="entry name" value="RNaseH_sf"/>
</dbReference>
<keyword evidence="3" id="KW-0269">Exonuclease</keyword>
<organism evidence="8 9">
    <name type="scientific">Allopseudospirillum japonicum</name>
    <dbReference type="NCBI Taxonomy" id="64971"/>
    <lineage>
        <taxon>Bacteria</taxon>
        <taxon>Pseudomonadati</taxon>
        <taxon>Pseudomonadota</taxon>
        <taxon>Gammaproteobacteria</taxon>
        <taxon>Oceanospirillales</taxon>
        <taxon>Oceanospirillaceae</taxon>
        <taxon>Allopseudospirillum</taxon>
    </lineage>
</organism>
<accession>A0A1H6SBU3</accession>
<feature type="domain" description="Exonuclease" evidence="7">
    <location>
        <begin position="18"/>
        <end position="170"/>
    </location>
</feature>
<evidence type="ECO:0000256" key="2">
    <source>
        <dbReference type="ARBA" id="ARBA00022722"/>
    </source>
</evidence>
<dbReference type="PANTHER" id="PTHR30231">
    <property type="entry name" value="DNA POLYMERASE III SUBUNIT EPSILON"/>
    <property type="match status" value="1"/>
</dbReference>
<sequence>MIYQNVTQNMYNTDVLSNLACLDIEATGLYTSESRITEIGLILIDQGQVVRRWQHLVNPQTQIPQPVQALTRITMEMVQDAPVFADLAQDLAHLLKGRVLVAHNARFDYGYLYHEFARLGYRYHTETLCTLRLSRKLYPKFRHHSLEHLIRRHHLRRQARHRALGDALTL</sequence>
<keyword evidence="3" id="KW-0378">Hydrolase</keyword>